<dbReference type="InterPro" id="IPR038396">
    <property type="entry name" value="SpoIIAA-like_sf"/>
</dbReference>
<sequence>MSENVEVVHLKDLTIVRLTGKLTAADYEYFVPEIEKQIAEFGKLRLLVELHDFHGWTMGALWDDIKFDAKHWSDIKRLAIVGETKWESGMAVFCKPFTSASVKYFDQANLEDAKKWLVEEE</sequence>
<proteinExistence type="predicted"/>
<organism evidence="1 2">
    <name type="scientific">Blastopirellula marina</name>
    <dbReference type="NCBI Taxonomy" id="124"/>
    <lineage>
        <taxon>Bacteria</taxon>
        <taxon>Pseudomonadati</taxon>
        <taxon>Planctomycetota</taxon>
        <taxon>Planctomycetia</taxon>
        <taxon>Pirellulales</taxon>
        <taxon>Pirellulaceae</taxon>
        <taxon>Blastopirellula</taxon>
    </lineage>
</organism>
<dbReference type="RefSeq" id="WP_105355531.1">
    <property type="nucleotide sequence ID" value="NZ_PUIA01000051.1"/>
</dbReference>
<dbReference type="Pfam" id="PF11964">
    <property type="entry name" value="SpoIIAA-like"/>
    <property type="match status" value="1"/>
</dbReference>
<dbReference type="SUPFAM" id="SSF52091">
    <property type="entry name" value="SpoIIaa-like"/>
    <property type="match status" value="1"/>
</dbReference>
<dbReference type="Proteomes" id="UP000240009">
    <property type="component" value="Unassembled WGS sequence"/>
</dbReference>
<comment type="caution">
    <text evidence="1">The sequence shown here is derived from an EMBL/GenBank/DDBJ whole genome shotgun (WGS) entry which is preliminary data.</text>
</comment>
<dbReference type="OrthoDB" id="9811577at2"/>
<dbReference type="AlphaFoldDB" id="A0A2S8F746"/>
<accession>A0A2S8F746</accession>
<dbReference type="InterPro" id="IPR021866">
    <property type="entry name" value="SpoIIAA-like"/>
</dbReference>
<evidence type="ECO:0000313" key="2">
    <source>
        <dbReference type="Proteomes" id="UP000240009"/>
    </source>
</evidence>
<gene>
    <name evidence="1" type="ORF">C5Y96_16490</name>
</gene>
<reference evidence="1 2" key="1">
    <citation type="submission" date="2018-02" db="EMBL/GenBank/DDBJ databases">
        <title>Comparative genomes isolates from brazilian mangrove.</title>
        <authorList>
            <person name="Araujo J.E."/>
            <person name="Taketani R.G."/>
            <person name="Silva M.C.P."/>
            <person name="Loureco M.V."/>
            <person name="Andreote F.D."/>
        </authorList>
    </citation>
    <scope>NUCLEOTIDE SEQUENCE [LARGE SCALE GENOMIC DNA]</scope>
    <source>
        <strain evidence="1 2">HEX-2 MGV</strain>
    </source>
</reference>
<dbReference type="EMBL" id="PUIA01000051">
    <property type="protein sequence ID" value="PQO27975.1"/>
    <property type="molecule type" value="Genomic_DNA"/>
</dbReference>
<protein>
    <submittedName>
        <fullName evidence="1">STAS/SEC14 domain-containing protein</fullName>
    </submittedName>
</protein>
<dbReference type="InterPro" id="IPR036513">
    <property type="entry name" value="STAS_dom_sf"/>
</dbReference>
<dbReference type="Gene3D" id="3.40.50.10600">
    <property type="entry name" value="SpoIIaa-like domains"/>
    <property type="match status" value="1"/>
</dbReference>
<evidence type="ECO:0000313" key="1">
    <source>
        <dbReference type="EMBL" id="PQO27975.1"/>
    </source>
</evidence>
<name>A0A2S8F746_9BACT</name>